<dbReference type="SMART" id="SM00382">
    <property type="entry name" value="AAA"/>
    <property type="match status" value="1"/>
</dbReference>
<dbReference type="GO" id="GO:0005886">
    <property type="term" value="C:plasma membrane"/>
    <property type="evidence" value="ECO:0007669"/>
    <property type="project" value="UniProtKB-SubCell"/>
</dbReference>
<comment type="caution">
    <text evidence="8">The sequence shown here is derived from an EMBL/GenBank/DDBJ whole genome shotgun (WGS) entry which is preliminary data.</text>
</comment>
<dbReference type="PANTHER" id="PTHR42788:SF7">
    <property type="entry name" value="NITRATE ABC TRANSPORTER ATP-BINDING PROTEIN"/>
    <property type="match status" value="1"/>
</dbReference>
<keyword evidence="2" id="KW-0813">Transport</keyword>
<dbReference type="Proteomes" id="UP000587942">
    <property type="component" value="Unassembled WGS sequence"/>
</dbReference>
<organism evidence="8 9">
    <name type="scientific">Mesobacillus selenatarsenatis</name>
    <dbReference type="NCBI Taxonomy" id="388741"/>
    <lineage>
        <taxon>Bacteria</taxon>
        <taxon>Bacillati</taxon>
        <taxon>Bacillota</taxon>
        <taxon>Bacilli</taxon>
        <taxon>Bacillales</taxon>
        <taxon>Bacillaceae</taxon>
        <taxon>Mesobacillus</taxon>
    </lineage>
</organism>
<keyword evidence="4" id="KW-0547">Nucleotide-binding</keyword>
<evidence type="ECO:0000256" key="2">
    <source>
        <dbReference type="ARBA" id="ARBA00022448"/>
    </source>
</evidence>
<keyword evidence="5 8" id="KW-0067">ATP-binding</keyword>
<dbReference type="EMBL" id="JAAVUM010000020">
    <property type="protein sequence ID" value="NKE07807.1"/>
    <property type="molecule type" value="Genomic_DNA"/>
</dbReference>
<gene>
    <name evidence="8" type="ORF">GWK17_20360</name>
</gene>
<accession>A0A846TR96</accession>
<comment type="subcellular location">
    <subcellularLocation>
        <location evidence="1">Cell membrane</location>
        <topology evidence="1">Peripheral membrane protein</topology>
    </subcellularLocation>
</comment>
<dbReference type="PROSITE" id="PS50893">
    <property type="entry name" value="ABC_TRANSPORTER_2"/>
    <property type="match status" value="1"/>
</dbReference>
<reference evidence="8 9" key="1">
    <citation type="submission" date="2020-03" db="EMBL/GenBank/DDBJ databases">
        <authorList>
            <person name="Sun Q."/>
        </authorList>
    </citation>
    <scope>NUCLEOTIDE SEQUENCE [LARGE SCALE GENOMIC DNA]</scope>
    <source>
        <strain evidence="8 9">KACC 21451</strain>
    </source>
</reference>
<dbReference type="InterPro" id="IPR027417">
    <property type="entry name" value="P-loop_NTPase"/>
</dbReference>
<evidence type="ECO:0000313" key="8">
    <source>
        <dbReference type="EMBL" id="NKE07807.1"/>
    </source>
</evidence>
<keyword evidence="6" id="KW-0472">Membrane</keyword>
<evidence type="ECO:0000256" key="3">
    <source>
        <dbReference type="ARBA" id="ARBA00022475"/>
    </source>
</evidence>
<protein>
    <submittedName>
        <fullName evidence="8">ABC transporter ATP-binding protein</fullName>
    </submittedName>
</protein>
<dbReference type="GO" id="GO:0016887">
    <property type="term" value="F:ATP hydrolysis activity"/>
    <property type="evidence" value="ECO:0007669"/>
    <property type="project" value="InterPro"/>
</dbReference>
<dbReference type="InterPro" id="IPR003439">
    <property type="entry name" value="ABC_transporter-like_ATP-bd"/>
</dbReference>
<dbReference type="AlphaFoldDB" id="A0A846TR96"/>
<evidence type="ECO:0000256" key="5">
    <source>
        <dbReference type="ARBA" id="ARBA00022840"/>
    </source>
</evidence>
<proteinExistence type="predicted"/>
<dbReference type="PANTHER" id="PTHR42788">
    <property type="entry name" value="TAURINE IMPORT ATP-BINDING PROTEIN-RELATED"/>
    <property type="match status" value="1"/>
</dbReference>
<dbReference type="InterPro" id="IPR050166">
    <property type="entry name" value="ABC_transporter_ATP-bind"/>
</dbReference>
<name>A0A846TR96_9BACI</name>
<dbReference type="RefSeq" id="WP_167834172.1">
    <property type="nucleotide sequence ID" value="NZ_JAAVUM010000020.1"/>
</dbReference>
<evidence type="ECO:0000259" key="7">
    <source>
        <dbReference type="PROSITE" id="PS50893"/>
    </source>
</evidence>
<dbReference type="GO" id="GO:0005524">
    <property type="term" value="F:ATP binding"/>
    <property type="evidence" value="ECO:0007669"/>
    <property type="project" value="UniProtKB-KW"/>
</dbReference>
<feature type="domain" description="ABC transporter" evidence="7">
    <location>
        <begin position="7"/>
        <end position="238"/>
    </location>
</feature>
<dbReference type="CDD" id="cd03293">
    <property type="entry name" value="ABC_NrtD_SsuB_transporters"/>
    <property type="match status" value="1"/>
</dbReference>
<dbReference type="InterPro" id="IPR017871">
    <property type="entry name" value="ABC_transporter-like_CS"/>
</dbReference>
<evidence type="ECO:0000256" key="6">
    <source>
        <dbReference type="ARBA" id="ARBA00023136"/>
    </source>
</evidence>
<dbReference type="PROSITE" id="PS00211">
    <property type="entry name" value="ABC_TRANSPORTER_1"/>
    <property type="match status" value="1"/>
</dbReference>
<evidence type="ECO:0000313" key="9">
    <source>
        <dbReference type="Proteomes" id="UP000587942"/>
    </source>
</evidence>
<evidence type="ECO:0000256" key="1">
    <source>
        <dbReference type="ARBA" id="ARBA00004202"/>
    </source>
</evidence>
<dbReference type="Gene3D" id="3.40.50.300">
    <property type="entry name" value="P-loop containing nucleotide triphosphate hydrolases"/>
    <property type="match status" value="1"/>
</dbReference>
<dbReference type="Pfam" id="PF00005">
    <property type="entry name" value="ABC_tran"/>
    <property type="match status" value="1"/>
</dbReference>
<sequence>MSEGPIIKVDQVSKSFPNNNVDLKVLEDISIEISHGETISILGESGCGKSTLLNIIGGFEAADAGQVVLEGKPVTRPTRKCIMLFQHYGLLPWRSALKNVELGLEGLKLNAKERRDRALHYLALVGLEDKVELFPHEVSGGMKQRIAIARALALQPEMILMDEPFAALDTFNRYYLQDELLRIQSQEKTTVALVTHDIDEAIYLSDRIFIMQANPGRIQKEIKIHLSKPRDRSHSDFQHYRKMIFEEFHFNRTNSSIEYHI</sequence>
<dbReference type="SUPFAM" id="SSF52540">
    <property type="entry name" value="P-loop containing nucleoside triphosphate hydrolases"/>
    <property type="match status" value="1"/>
</dbReference>
<dbReference type="InterPro" id="IPR003593">
    <property type="entry name" value="AAA+_ATPase"/>
</dbReference>
<keyword evidence="3" id="KW-1003">Cell membrane</keyword>
<evidence type="ECO:0000256" key="4">
    <source>
        <dbReference type="ARBA" id="ARBA00022741"/>
    </source>
</evidence>